<reference evidence="1" key="1">
    <citation type="submission" date="2021-01" db="EMBL/GenBank/DDBJ databases">
        <authorList>
            <consortium name="Genoscope - CEA"/>
            <person name="William W."/>
        </authorList>
    </citation>
    <scope>NUCLEOTIDE SEQUENCE</scope>
</reference>
<dbReference type="GO" id="GO:0008080">
    <property type="term" value="F:N-acetyltransferase activity"/>
    <property type="evidence" value="ECO:0007669"/>
    <property type="project" value="TreeGrafter"/>
</dbReference>
<dbReference type="OMA" id="DIQSCFT"/>
<comment type="caution">
    <text evidence="1">The sequence shown here is derived from an EMBL/GenBank/DDBJ whole genome shotgun (WGS) entry which is preliminary data.</text>
</comment>
<dbReference type="AlphaFoldDB" id="A0A8S1Q2E6"/>
<dbReference type="EMBL" id="CAJJDM010000146">
    <property type="protein sequence ID" value="CAD8109819.1"/>
    <property type="molecule type" value="Genomic_DNA"/>
</dbReference>
<evidence type="ECO:0000313" key="1">
    <source>
        <dbReference type="EMBL" id="CAD8109819.1"/>
    </source>
</evidence>
<sequence>MNISNINDLSPLIKLKEEQHFTFRRLECKDVPQLLPLMINQFLNYNPAFQILQITEQDIKSCFTQDLFDQIIQEKLSFGAFKNDMLVSACLTYDLGFNDTKEDKQEILPTQKMQEIIKMNDILLGKYAENKDIKQKQIAYMSHLATKSDYFNQQLALSCCFLSIQECSKYGFQQMITVAEHVGTYKTFLKIYKKIDILKEINEFKDQPINIQALAGSFTFQ</sequence>
<protein>
    <submittedName>
        <fullName evidence="1">Uncharacterized protein</fullName>
    </submittedName>
</protein>
<dbReference type="PANTHER" id="PTHR20905:SF1">
    <property type="entry name" value="AT07410P-RELATED"/>
    <property type="match status" value="1"/>
</dbReference>
<evidence type="ECO:0000313" key="2">
    <source>
        <dbReference type="Proteomes" id="UP000688137"/>
    </source>
</evidence>
<gene>
    <name evidence="1" type="ORF">PPRIM_AZ9-3.1.T1420001</name>
</gene>
<organism evidence="1 2">
    <name type="scientific">Paramecium primaurelia</name>
    <dbReference type="NCBI Taxonomy" id="5886"/>
    <lineage>
        <taxon>Eukaryota</taxon>
        <taxon>Sar</taxon>
        <taxon>Alveolata</taxon>
        <taxon>Ciliophora</taxon>
        <taxon>Intramacronucleata</taxon>
        <taxon>Oligohymenophorea</taxon>
        <taxon>Peniculida</taxon>
        <taxon>Parameciidae</taxon>
        <taxon>Paramecium</taxon>
    </lineage>
</organism>
<dbReference type="PANTHER" id="PTHR20905">
    <property type="entry name" value="N-ACETYLTRANSFERASE-RELATED"/>
    <property type="match status" value="1"/>
</dbReference>
<dbReference type="Proteomes" id="UP000688137">
    <property type="component" value="Unassembled WGS sequence"/>
</dbReference>
<name>A0A8S1Q2E6_PARPR</name>
<keyword evidence="2" id="KW-1185">Reference proteome</keyword>
<accession>A0A8S1Q2E6</accession>
<proteinExistence type="predicted"/>